<evidence type="ECO:0000256" key="1">
    <source>
        <dbReference type="ARBA" id="ARBA00004377"/>
    </source>
</evidence>
<evidence type="ECO:0000256" key="2">
    <source>
        <dbReference type="ARBA" id="ARBA00005318"/>
    </source>
</evidence>
<dbReference type="Pfam" id="PF05134">
    <property type="entry name" value="T2SSL"/>
    <property type="match status" value="1"/>
</dbReference>
<gene>
    <name evidence="12" type="ORF">H663_018195</name>
</gene>
<dbReference type="Pfam" id="PF12693">
    <property type="entry name" value="GspL_C"/>
    <property type="match status" value="1"/>
</dbReference>
<dbReference type="AlphaFoldDB" id="A0A2T7U9A5"/>
<feature type="domain" description="GspL periplasmic" evidence="11">
    <location>
        <begin position="262"/>
        <end position="401"/>
    </location>
</feature>
<keyword evidence="3" id="KW-0813">Transport</keyword>
<evidence type="ECO:0008006" key="14">
    <source>
        <dbReference type="Google" id="ProtNLM"/>
    </source>
</evidence>
<comment type="similarity">
    <text evidence="2">Belongs to the GSP L family.</text>
</comment>
<evidence type="ECO:0000313" key="12">
    <source>
        <dbReference type="EMBL" id="PVE41258.1"/>
    </source>
</evidence>
<dbReference type="Proteomes" id="UP000037507">
    <property type="component" value="Unassembled WGS sequence"/>
</dbReference>
<dbReference type="Gene3D" id="3.30.420.380">
    <property type="match status" value="1"/>
</dbReference>
<accession>A0A2T7U9A5</accession>
<dbReference type="InterPro" id="IPR024230">
    <property type="entry name" value="GspL_cyto_dom"/>
</dbReference>
<dbReference type="EMBL" id="LFYT02000034">
    <property type="protein sequence ID" value="PVE41258.1"/>
    <property type="molecule type" value="Genomic_DNA"/>
</dbReference>
<keyword evidence="13" id="KW-1185">Reference proteome</keyword>
<evidence type="ECO:0000256" key="8">
    <source>
        <dbReference type="ARBA" id="ARBA00022989"/>
    </source>
</evidence>
<sequence length="410" mass="44810">MRTLIIQLPFGMPGTTTVYAHALVHTDSPPASLNVQWAQTPLLPRADRQTEVVALVPAGALSWHRVTLPAGLHKQASRLQAALQGLLEDALLDDPAQLHLALQAQWKNTEQPWVAACDRAWLSAQLQALESAGITVHRIVPEFAPVGAALHITAVGPADEGWLWLQQADRGVWGLPMASVLTAQDVLSDEDRGSASLSAEPGVVTWVTERLGLKAPMVAPKQHWLQALGTGWDLAQFEFQANARARRLKNWQRSASHLWHSRDWRPARWGLGVLLASQLLGLNVWAFKTRADWQAQQNSWAQMLRETFPKTQVVVDAPLQMTREVARLRQGSGQLSASDLETMLSALGQSWPAGTAAPSQYQFEPGQLRLPELTLNDSAQQALAKALNAQGYAWRTDGTAGVMSTQGGQP</sequence>
<evidence type="ECO:0000256" key="3">
    <source>
        <dbReference type="ARBA" id="ARBA00022448"/>
    </source>
</evidence>
<feature type="domain" description="GspL cytoplasmic actin-ATPase-like" evidence="10">
    <location>
        <begin position="45"/>
        <end position="146"/>
    </location>
</feature>
<keyword evidence="8" id="KW-1133">Transmembrane helix</keyword>
<dbReference type="RefSeq" id="WP_053168632.1">
    <property type="nucleotide sequence ID" value="NZ_LFYT02000034.1"/>
</dbReference>
<keyword evidence="4" id="KW-1003">Cell membrane</keyword>
<keyword evidence="7" id="KW-0653">Protein transport</keyword>
<dbReference type="InterPro" id="IPR043129">
    <property type="entry name" value="ATPase_NBD"/>
</dbReference>
<dbReference type="GO" id="GO:0015627">
    <property type="term" value="C:type II protein secretion system complex"/>
    <property type="evidence" value="ECO:0007669"/>
    <property type="project" value="InterPro"/>
</dbReference>
<comment type="subcellular location">
    <subcellularLocation>
        <location evidence="1">Cell inner membrane</location>
        <topology evidence="1">Single-pass membrane protein</topology>
    </subcellularLocation>
</comment>
<dbReference type="STRING" id="1293045.H663_00100"/>
<comment type="caution">
    <text evidence="12">The sequence shown here is derived from an EMBL/GenBank/DDBJ whole genome shotgun (WGS) entry which is preliminary data.</text>
</comment>
<evidence type="ECO:0000256" key="5">
    <source>
        <dbReference type="ARBA" id="ARBA00022519"/>
    </source>
</evidence>
<dbReference type="GO" id="GO:0009276">
    <property type="term" value="C:Gram-negative-bacterium-type cell wall"/>
    <property type="evidence" value="ECO:0007669"/>
    <property type="project" value="InterPro"/>
</dbReference>
<name>A0A2T7U9A5_9BURK</name>
<evidence type="ECO:0000256" key="9">
    <source>
        <dbReference type="ARBA" id="ARBA00023136"/>
    </source>
</evidence>
<proteinExistence type="inferred from homology"/>
<evidence type="ECO:0000313" key="13">
    <source>
        <dbReference type="Proteomes" id="UP000037507"/>
    </source>
</evidence>
<dbReference type="GO" id="GO:0015628">
    <property type="term" value="P:protein secretion by the type II secretion system"/>
    <property type="evidence" value="ECO:0007669"/>
    <property type="project" value="InterPro"/>
</dbReference>
<evidence type="ECO:0000256" key="7">
    <source>
        <dbReference type="ARBA" id="ARBA00022927"/>
    </source>
</evidence>
<dbReference type="GO" id="GO:0005886">
    <property type="term" value="C:plasma membrane"/>
    <property type="evidence" value="ECO:0007669"/>
    <property type="project" value="UniProtKB-SubCell"/>
</dbReference>
<protein>
    <recommendedName>
        <fullName evidence="14">General secretion pathway protein GspL</fullName>
    </recommendedName>
</protein>
<keyword evidence="5" id="KW-0997">Cell inner membrane</keyword>
<dbReference type="InterPro" id="IPR025691">
    <property type="entry name" value="GspL_pp_dom"/>
</dbReference>
<dbReference type="NCBIfam" id="TIGR01709">
    <property type="entry name" value="typeII_sec_gspL"/>
    <property type="match status" value="1"/>
</dbReference>
<evidence type="ECO:0000259" key="10">
    <source>
        <dbReference type="Pfam" id="PF05134"/>
    </source>
</evidence>
<keyword evidence="6" id="KW-0812">Transmembrane</keyword>
<organism evidence="12 13">
    <name type="scientific">Limnohabitans planktonicus II-D5</name>
    <dbReference type="NCBI Taxonomy" id="1293045"/>
    <lineage>
        <taxon>Bacteria</taxon>
        <taxon>Pseudomonadati</taxon>
        <taxon>Pseudomonadota</taxon>
        <taxon>Betaproteobacteria</taxon>
        <taxon>Burkholderiales</taxon>
        <taxon>Comamonadaceae</taxon>
        <taxon>Limnohabitans</taxon>
    </lineage>
</organism>
<reference evidence="12" key="1">
    <citation type="submission" date="2017-04" db="EMBL/GenBank/DDBJ databases">
        <title>Unexpected and diverse lifestyles within the genus Limnohabitans.</title>
        <authorList>
            <person name="Kasalicky V."/>
            <person name="Mehrshad M."/>
            <person name="Andrei S.-A."/>
            <person name="Salcher M."/>
            <person name="Kratochvilova H."/>
            <person name="Simek K."/>
            <person name="Ghai R."/>
        </authorList>
    </citation>
    <scope>NUCLEOTIDE SEQUENCE [LARGE SCALE GENOMIC DNA]</scope>
    <source>
        <strain evidence="12">II-D5</strain>
    </source>
</reference>
<dbReference type="InterPro" id="IPR007812">
    <property type="entry name" value="T2SS_protein-GspL"/>
</dbReference>
<evidence type="ECO:0000256" key="6">
    <source>
        <dbReference type="ARBA" id="ARBA00022692"/>
    </source>
</evidence>
<evidence type="ECO:0000256" key="4">
    <source>
        <dbReference type="ARBA" id="ARBA00022475"/>
    </source>
</evidence>
<dbReference type="OrthoDB" id="8557903at2"/>
<evidence type="ECO:0000259" key="11">
    <source>
        <dbReference type="Pfam" id="PF12693"/>
    </source>
</evidence>
<dbReference type="SUPFAM" id="SSF53067">
    <property type="entry name" value="Actin-like ATPase domain"/>
    <property type="match status" value="1"/>
</dbReference>
<keyword evidence="9" id="KW-0472">Membrane</keyword>